<accession>A0A1I0EFJ1</accession>
<organism evidence="2 3">
    <name type="scientific">Draconibacterium orientale</name>
    <dbReference type="NCBI Taxonomy" id="1168034"/>
    <lineage>
        <taxon>Bacteria</taxon>
        <taxon>Pseudomonadati</taxon>
        <taxon>Bacteroidota</taxon>
        <taxon>Bacteroidia</taxon>
        <taxon>Marinilabiliales</taxon>
        <taxon>Prolixibacteraceae</taxon>
        <taxon>Draconibacterium</taxon>
    </lineage>
</organism>
<dbReference type="Proteomes" id="UP000181981">
    <property type="component" value="Unassembled WGS sequence"/>
</dbReference>
<reference evidence="2 3" key="1">
    <citation type="submission" date="2016-10" db="EMBL/GenBank/DDBJ databases">
        <authorList>
            <person name="de Groot N.N."/>
        </authorList>
    </citation>
    <scope>NUCLEOTIDE SEQUENCE [LARGE SCALE GENOMIC DNA]</scope>
    <source>
        <strain evidence="2 3">DSM 25947</strain>
    </source>
</reference>
<evidence type="ECO:0008006" key="4">
    <source>
        <dbReference type="Google" id="ProtNLM"/>
    </source>
</evidence>
<dbReference type="EMBL" id="FOHT01000013">
    <property type="protein sequence ID" value="SET43878.1"/>
    <property type="molecule type" value="Genomic_DNA"/>
</dbReference>
<feature type="chain" id="PRO_5010242192" description="Outer membrane protein beta-barrel domain-containing protein" evidence="1">
    <location>
        <begin position="20"/>
        <end position="378"/>
    </location>
</feature>
<evidence type="ECO:0000313" key="2">
    <source>
        <dbReference type="EMBL" id="SET43878.1"/>
    </source>
</evidence>
<gene>
    <name evidence="2" type="ORF">SAMN05444285_11324</name>
</gene>
<protein>
    <recommendedName>
        <fullName evidence="4">Outer membrane protein beta-barrel domain-containing protein</fullName>
    </recommendedName>
</protein>
<evidence type="ECO:0000256" key="1">
    <source>
        <dbReference type="SAM" id="SignalP"/>
    </source>
</evidence>
<evidence type="ECO:0000313" key="3">
    <source>
        <dbReference type="Proteomes" id="UP000181981"/>
    </source>
</evidence>
<sequence length="378" mass="43195">MKTFFVISCLLLASNVMFGQNSWLLISKGDTLNASIQIKKKKSEDLIFFKYAYHHDWHLITADNAEAVELPGKEKYISVKLPKVEKKVWAKCLFDGTYKLVKYKLAYYIITETDVYLLEPPTNNKSKHRFKGVYGSLFFEDIDFDVNSLSYNSQSLVKPLILFHKKNNLWYKDYNRYVKKDASVLLEGSYANVEGGMNLRFNDYFSLSGQAFTLGIHRSVMYPDFSNKISFSVGAKVSAYAFNNYVKNVSVGKTNYVDINHYYFSAGGNGAVCFRFLDLSSVKLSLRSGIDVLKMFSSDQQIRLETLFDNVVETSDVNLGVDDRILFYQVNQLLIEVPDFSKRLQAGVGVSIPLNKKVSELNTFGINHSIMFSVIYKF</sequence>
<proteinExistence type="predicted"/>
<dbReference type="AlphaFoldDB" id="A0A1I0EFJ1"/>
<name>A0A1I0EFJ1_9BACT</name>
<keyword evidence="1" id="KW-0732">Signal</keyword>
<feature type="signal peptide" evidence="1">
    <location>
        <begin position="1"/>
        <end position="19"/>
    </location>
</feature>
<dbReference type="RefSeq" id="WP_139178067.1">
    <property type="nucleotide sequence ID" value="NZ_FOHT01000013.1"/>
</dbReference>